<sequence>MNTPTLLGIQTLVMMGPYLTNSGRFLDAWTLFGLTIRLAHSMGLHRNPKFIDPVPPLRECMIRRTLWWWMLHMDQQYSVTLGRPLGISGIGDCPPPEPLTTNTTVLRLGEFVNHFTIVARQILGSDGLMSVGRIDEFTDKLLGLWDTMPEKLQFNESWTRPEVVLPEWPLDVMSASECCDDLPNVGSSADTLPALFVKVQSFLILLNRQRHERTTRAASSTSPPTYAHTLAGVNSTTYTSAASGSEGIHHAPIRGRPLVINSSVQLLQTFLFFSHRHPAVLVCWTIGQQAFNAAMIIMLDAWETEGDQNMWLVDEALLVFTGLQRNGIHKLAELAVAHITKGIILFKTRQRERQDALNAAAAAEAVSRRSGQQQYQQQQAQQAYQYSQPDDGCYLYQPILSLGTNDTSSYDMSGDTIMGNTVMGQTGMFLLEDPGLQSHNPAAQHFAPWSLSLPASTTAASPGSSDASPTATTMTGRYSPSAPMTMPASNVPIAPFPVMSPPFQPTMVPMLASPFSVGLQPRMPMNGRGQQGPGSNPQGQQQQMGSSPPSGSLAGLPQQQQQQQQQFRPQAMQGQQPQQQPQPHSHHQTSRHGYSPYQTQTSSSSSSRRSAAAAAAAASQGHGHSQTHRLERPPSSRSRSGRTAR</sequence>
<keyword evidence="2" id="KW-0539">Nucleus</keyword>
<dbReference type="Pfam" id="PF04082">
    <property type="entry name" value="Fungal_trans"/>
    <property type="match status" value="1"/>
</dbReference>
<comment type="subcellular location">
    <subcellularLocation>
        <location evidence="1">Nucleus</location>
    </subcellularLocation>
</comment>
<dbReference type="InterPro" id="IPR007219">
    <property type="entry name" value="XnlR_reg_dom"/>
</dbReference>
<proteinExistence type="predicted"/>
<dbReference type="OrthoDB" id="1747771at2759"/>
<feature type="region of interest" description="Disordered" evidence="3">
    <location>
        <begin position="518"/>
        <end position="645"/>
    </location>
</feature>
<dbReference type="GO" id="GO:0003677">
    <property type="term" value="F:DNA binding"/>
    <property type="evidence" value="ECO:0007669"/>
    <property type="project" value="InterPro"/>
</dbReference>
<evidence type="ECO:0000256" key="2">
    <source>
        <dbReference type="ARBA" id="ARBA00023242"/>
    </source>
</evidence>
<feature type="domain" description="Xylanolytic transcriptional activator regulatory" evidence="4">
    <location>
        <begin position="28"/>
        <end position="104"/>
    </location>
</feature>
<dbReference type="Gramene" id="OE9A095541T1">
    <property type="protein sequence ID" value="OE9A095541C1"/>
    <property type="gene ID" value="OE9A095541"/>
</dbReference>
<feature type="region of interest" description="Disordered" evidence="3">
    <location>
        <begin position="455"/>
        <end position="481"/>
    </location>
</feature>
<gene>
    <name evidence="5" type="ORF">OLEA9_A095541</name>
</gene>
<feature type="compositionally biased region" description="Low complexity" evidence="3">
    <location>
        <begin position="455"/>
        <end position="473"/>
    </location>
</feature>
<evidence type="ECO:0000313" key="6">
    <source>
        <dbReference type="Proteomes" id="UP000594638"/>
    </source>
</evidence>
<evidence type="ECO:0000313" key="5">
    <source>
        <dbReference type="EMBL" id="CAA2990593.1"/>
    </source>
</evidence>
<dbReference type="Proteomes" id="UP000594638">
    <property type="component" value="Unassembled WGS sequence"/>
</dbReference>
<feature type="compositionally biased region" description="Low complexity" evidence="3">
    <location>
        <begin position="533"/>
        <end position="583"/>
    </location>
</feature>
<reference evidence="5 6" key="1">
    <citation type="submission" date="2019-12" db="EMBL/GenBank/DDBJ databases">
        <authorList>
            <person name="Alioto T."/>
            <person name="Alioto T."/>
            <person name="Gomez Garrido J."/>
        </authorList>
    </citation>
    <scope>NUCLEOTIDE SEQUENCE [LARGE SCALE GENOMIC DNA]</scope>
</reference>
<dbReference type="GO" id="GO:0008270">
    <property type="term" value="F:zinc ion binding"/>
    <property type="evidence" value="ECO:0007669"/>
    <property type="project" value="InterPro"/>
</dbReference>
<dbReference type="InterPro" id="IPR050613">
    <property type="entry name" value="Sec_Metabolite_Reg"/>
</dbReference>
<dbReference type="GO" id="GO:0006351">
    <property type="term" value="P:DNA-templated transcription"/>
    <property type="evidence" value="ECO:0007669"/>
    <property type="project" value="InterPro"/>
</dbReference>
<dbReference type="CDD" id="cd12148">
    <property type="entry name" value="fungal_TF_MHR"/>
    <property type="match status" value="1"/>
</dbReference>
<dbReference type="AlphaFoldDB" id="A0A8S0SER4"/>
<comment type="caution">
    <text evidence="5">The sequence shown here is derived from an EMBL/GenBank/DDBJ whole genome shotgun (WGS) entry which is preliminary data.</text>
</comment>
<feature type="compositionally biased region" description="Low complexity" evidence="3">
    <location>
        <begin position="602"/>
        <end position="619"/>
    </location>
</feature>
<accession>A0A8S0SER4</accession>
<protein>
    <recommendedName>
        <fullName evidence="4">Xylanolytic transcriptional activator regulatory domain-containing protein</fullName>
    </recommendedName>
</protein>
<keyword evidence="6" id="KW-1185">Reference proteome</keyword>
<dbReference type="PANTHER" id="PTHR31001:SF81">
    <property type="entry name" value="ZN(II)2CYS6 TRANSCRIPTION FACTOR"/>
    <property type="match status" value="1"/>
</dbReference>
<dbReference type="GO" id="GO:0005634">
    <property type="term" value="C:nucleus"/>
    <property type="evidence" value="ECO:0007669"/>
    <property type="project" value="UniProtKB-SubCell"/>
</dbReference>
<dbReference type="SMART" id="SM00906">
    <property type="entry name" value="Fungal_trans"/>
    <property type="match status" value="1"/>
</dbReference>
<name>A0A8S0SER4_OLEEU</name>
<evidence type="ECO:0000256" key="3">
    <source>
        <dbReference type="SAM" id="MobiDB-lite"/>
    </source>
</evidence>
<organism evidence="5 6">
    <name type="scientific">Olea europaea subsp. europaea</name>
    <dbReference type="NCBI Taxonomy" id="158383"/>
    <lineage>
        <taxon>Eukaryota</taxon>
        <taxon>Viridiplantae</taxon>
        <taxon>Streptophyta</taxon>
        <taxon>Embryophyta</taxon>
        <taxon>Tracheophyta</taxon>
        <taxon>Spermatophyta</taxon>
        <taxon>Magnoliopsida</taxon>
        <taxon>eudicotyledons</taxon>
        <taxon>Gunneridae</taxon>
        <taxon>Pentapetalae</taxon>
        <taxon>asterids</taxon>
        <taxon>lamiids</taxon>
        <taxon>Lamiales</taxon>
        <taxon>Oleaceae</taxon>
        <taxon>Oleeae</taxon>
        <taxon>Olea</taxon>
    </lineage>
</organism>
<evidence type="ECO:0000256" key="1">
    <source>
        <dbReference type="ARBA" id="ARBA00004123"/>
    </source>
</evidence>
<dbReference type="EMBL" id="CACTIH010004329">
    <property type="protein sequence ID" value="CAA2990593.1"/>
    <property type="molecule type" value="Genomic_DNA"/>
</dbReference>
<dbReference type="PANTHER" id="PTHR31001">
    <property type="entry name" value="UNCHARACTERIZED TRANSCRIPTIONAL REGULATORY PROTEIN"/>
    <property type="match status" value="1"/>
</dbReference>
<evidence type="ECO:0000259" key="4">
    <source>
        <dbReference type="SMART" id="SM00906"/>
    </source>
</evidence>